<dbReference type="RefSeq" id="WP_128500775.1">
    <property type="nucleotide sequence ID" value="NZ_CP035107.1"/>
</dbReference>
<dbReference type="OrthoDB" id="669114at2"/>
<dbReference type="Pfam" id="PF12988">
    <property type="entry name" value="TraQ_transposon"/>
    <property type="match status" value="1"/>
</dbReference>
<evidence type="ECO:0000313" key="1">
    <source>
        <dbReference type="EMBL" id="QAR30274.1"/>
    </source>
</evidence>
<protein>
    <submittedName>
        <fullName evidence="1">DUF3872 domain-containing protein</fullName>
    </submittedName>
</protein>
<dbReference type="AlphaFoldDB" id="A0A3R5XSR7"/>
<sequence>MKYFVKISIAMIILLGLMACEDRLDIQTNFPFEVKTMPVPKDIQQGQTVEIRCQIVSEQKYKYETYTLRYFQFEGDGTLQFANQEPFLPNDTYLIPNRTFRLYYTSQSSDTQSFEVWIADSKGKEQKLSFEFNAKKEEKTE</sequence>
<organism evidence="1 2">
    <name type="scientific">Ornithobacterium rhinotracheale</name>
    <dbReference type="NCBI Taxonomy" id="28251"/>
    <lineage>
        <taxon>Bacteria</taxon>
        <taxon>Pseudomonadati</taxon>
        <taxon>Bacteroidota</taxon>
        <taxon>Flavobacteriia</taxon>
        <taxon>Flavobacteriales</taxon>
        <taxon>Weeksellaceae</taxon>
        <taxon>Ornithobacterium</taxon>
    </lineage>
</organism>
<accession>A0A3R5XSR7</accession>
<dbReference type="InterPro" id="IPR024355">
    <property type="entry name" value="TraQ_bacteroidetes"/>
</dbReference>
<dbReference type="InterPro" id="IPR038707">
    <property type="entry name" value="TraQ_sf"/>
</dbReference>
<proteinExistence type="predicted"/>
<evidence type="ECO:0000313" key="2">
    <source>
        <dbReference type="Proteomes" id="UP000287701"/>
    </source>
</evidence>
<reference evidence="1 2" key="1">
    <citation type="submission" date="2019-01" db="EMBL/GenBank/DDBJ databases">
        <title>Whole Genome of Ornithobacterium rhinotracheale FARPER-174b.</title>
        <authorList>
            <person name="Tataje-Lavanda L.A."/>
            <person name="Montalvan A."/>
            <person name="Montesinos R."/>
            <person name="Zimic M."/>
            <person name="Fernandez-Sanchez M."/>
            <person name="Fernandez-Diaz M."/>
        </authorList>
    </citation>
    <scope>NUCLEOTIDE SEQUENCE [LARGE SCALE GENOMIC DNA]</scope>
    <source>
        <strain evidence="1 2">FARPER-174b</strain>
    </source>
</reference>
<dbReference type="PROSITE" id="PS51257">
    <property type="entry name" value="PROKAR_LIPOPROTEIN"/>
    <property type="match status" value="1"/>
</dbReference>
<dbReference type="Proteomes" id="UP000287701">
    <property type="component" value="Chromosome"/>
</dbReference>
<gene>
    <name evidence="1" type="ORF">EQP59_02310</name>
</gene>
<name>A0A3R5XSR7_ORNRH</name>
<dbReference type="EMBL" id="CP035107">
    <property type="protein sequence ID" value="QAR30274.1"/>
    <property type="molecule type" value="Genomic_DNA"/>
</dbReference>
<dbReference type="Gene3D" id="2.60.40.2410">
    <property type="entry name" value="Uncharacterised protein PF12988, DUF3872"/>
    <property type="match status" value="1"/>
</dbReference>